<evidence type="ECO:0000259" key="7">
    <source>
        <dbReference type="Pfam" id="PF07669"/>
    </source>
</evidence>
<dbReference type="PRINTS" id="PR00507">
    <property type="entry name" value="N12N6MTFRASE"/>
</dbReference>
<dbReference type="InterPro" id="IPR011639">
    <property type="entry name" value="MethylTrfase_TaqI-like_dom"/>
</dbReference>
<evidence type="ECO:0000256" key="4">
    <source>
        <dbReference type="ARBA" id="ARBA00022679"/>
    </source>
</evidence>
<sequence>MEDSTGIPEDVVEHGEVFTRRWVVEFILDLCGYTADRDLVALRAVEPACGTGAFLGPMIERLSQSAKAYGYSLNDAGDAIRAFDLLPKNVEATRKMATAVLTAAGWDEAESEMVVSKWIATGDYLLRPAELGSVDFVIGNPPYIRLEDVPETRTLLYRAACQSMTGRADIYVGFIELGLRSLREGGRLGFIVADRWMRNQYGKQLRKMIGDGYSVDVTIQMHDVNAFEESVSAYPAVSVIRRAEQRAAVVANTTSRFGPDDAVAITEWVRGDRREPVLNDRYEISELPRWFRGEDLWPSGSPAVLALVEDLNERFYSLEDRTVGTRIGIGVATGADGVFVTRDSELVEPERLLPLSMAQDTTSGTLKPSGHYLVNPWDEGSLVDLADWPRLRRYFESQDGLLKRRNVAHRQPSRWYRTIDKVDHKLTAREKLLFPDMKMTSHPVYDPGGTYPHHNLYFIVSDTWDLKVLGGLLLSKVAEMTVGAYCVKMRGGTLRFQAQYLRRIRVPRPEDVSAKDADALAAAFEKRDTAAATEVAIRVYGLSEETASWLKSTNQVRSD</sequence>
<dbReference type="PROSITE" id="PS00092">
    <property type="entry name" value="N6_MTASE"/>
    <property type="match status" value="1"/>
</dbReference>
<gene>
    <name evidence="8" type="ORF">GCM10023320_74740</name>
</gene>
<dbReference type="InterPro" id="IPR029063">
    <property type="entry name" value="SAM-dependent_MTases_sf"/>
</dbReference>
<dbReference type="GO" id="GO:0032259">
    <property type="term" value="P:methylation"/>
    <property type="evidence" value="ECO:0007669"/>
    <property type="project" value="UniProtKB-KW"/>
</dbReference>
<keyword evidence="3 8" id="KW-0489">Methyltransferase</keyword>
<evidence type="ECO:0000313" key="8">
    <source>
        <dbReference type="EMBL" id="GAA5139137.1"/>
    </source>
</evidence>
<dbReference type="EC" id="2.1.1.72" evidence="2"/>
<name>A0ABP9P264_9PSEU</name>
<dbReference type="RefSeq" id="WP_345611953.1">
    <property type="nucleotide sequence ID" value="NZ_BAABJO010000043.1"/>
</dbReference>
<reference evidence="9" key="1">
    <citation type="journal article" date="2019" name="Int. J. Syst. Evol. Microbiol.">
        <title>The Global Catalogue of Microorganisms (GCM) 10K type strain sequencing project: providing services to taxonomists for standard genome sequencing and annotation.</title>
        <authorList>
            <consortium name="The Broad Institute Genomics Platform"/>
            <consortium name="The Broad Institute Genome Sequencing Center for Infectious Disease"/>
            <person name="Wu L."/>
            <person name="Ma J."/>
        </authorList>
    </citation>
    <scope>NUCLEOTIDE SEQUENCE [LARGE SCALE GENOMIC DNA]</scope>
    <source>
        <strain evidence="9">JCM 18302</strain>
    </source>
</reference>
<evidence type="ECO:0000313" key="9">
    <source>
        <dbReference type="Proteomes" id="UP001500804"/>
    </source>
</evidence>
<dbReference type="InterPro" id="IPR002052">
    <property type="entry name" value="DNA_methylase_N6_adenine_CS"/>
</dbReference>
<dbReference type="Pfam" id="PF07669">
    <property type="entry name" value="Eco57I"/>
    <property type="match status" value="1"/>
</dbReference>
<dbReference type="InterPro" id="IPR050953">
    <property type="entry name" value="N4_N6_ade-DNA_methylase"/>
</dbReference>
<proteinExistence type="inferred from homology"/>
<dbReference type="PANTHER" id="PTHR33841">
    <property type="entry name" value="DNA METHYLTRANSFERASE YEEA-RELATED"/>
    <property type="match status" value="1"/>
</dbReference>
<evidence type="ECO:0000256" key="1">
    <source>
        <dbReference type="ARBA" id="ARBA00006594"/>
    </source>
</evidence>
<organism evidence="8 9">
    <name type="scientific">Pseudonocardia adelaidensis</name>
    <dbReference type="NCBI Taxonomy" id="648754"/>
    <lineage>
        <taxon>Bacteria</taxon>
        <taxon>Bacillati</taxon>
        <taxon>Actinomycetota</taxon>
        <taxon>Actinomycetes</taxon>
        <taxon>Pseudonocardiales</taxon>
        <taxon>Pseudonocardiaceae</taxon>
        <taxon>Pseudonocardia</taxon>
    </lineage>
</organism>
<evidence type="ECO:0000256" key="6">
    <source>
        <dbReference type="ARBA" id="ARBA00047942"/>
    </source>
</evidence>
<keyword evidence="5" id="KW-0949">S-adenosyl-L-methionine</keyword>
<dbReference type="Proteomes" id="UP001500804">
    <property type="component" value="Unassembled WGS sequence"/>
</dbReference>
<keyword evidence="9" id="KW-1185">Reference proteome</keyword>
<evidence type="ECO:0000256" key="2">
    <source>
        <dbReference type="ARBA" id="ARBA00011900"/>
    </source>
</evidence>
<evidence type="ECO:0000256" key="5">
    <source>
        <dbReference type="ARBA" id="ARBA00022691"/>
    </source>
</evidence>
<dbReference type="GO" id="GO:0008168">
    <property type="term" value="F:methyltransferase activity"/>
    <property type="evidence" value="ECO:0007669"/>
    <property type="project" value="UniProtKB-KW"/>
</dbReference>
<comment type="caution">
    <text evidence="8">The sequence shown here is derived from an EMBL/GenBank/DDBJ whole genome shotgun (WGS) entry which is preliminary data.</text>
</comment>
<accession>A0ABP9P264</accession>
<dbReference type="Gene3D" id="3.40.50.150">
    <property type="entry name" value="Vaccinia Virus protein VP39"/>
    <property type="match status" value="1"/>
</dbReference>
<dbReference type="PANTHER" id="PTHR33841:SF5">
    <property type="entry name" value="DNA METHYLASE (MODIFICATION METHYLASE) (METHYLTRANSFERASE)-RELATED"/>
    <property type="match status" value="1"/>
</dbReference>
<dbReference type="EMBL" id="BAABJO010000043">
    <property type="protein sequence ID" value="GAA5139137.1"/>
    <property type="molecule type" value="Genomic_DNA"/>
</dbReference>
<protein>
    <recommendedName>
        <fullName evidence="2">site-specific DNA-methyltransferase (adenine-specific)</fullName>
        <ecNumber evidence="2">2.1.1.72</ecNumber>
    </recommendedName>
</protein>
<keyword evidence="4" id="KW-0808">Transferase</keyword>
<comment type="catalytic activity">
    <reaction evidence="6">
        <text>a 2'-deoxyadenosine in DNA + S-adenosyl-L-methionine = an N(6)-methyl-2'-deoxyadenosine in DNA + S-adenosyl-L-homocysteine + H(+)</text>
        <dbReference type="Rhea" id="RHEA:15197"/>
        <dbReference type="Rhea" id="RHEA-COMP:12418"/>
        <dbReference type="Rhea" id="RHEA-COMP:12419"/>
        <dbReference type="ChEBI" id="CHEBI:15378"/>
        <dbReference type="ChEBI" id="CHEBI:57856"/>
        <dbReference type="ChEBI" id="CHEBI:59789"/>
        <dbReference type="ChEBI" id="CHEBI:90615"/>
        <dbReference type="ChEBI" id="CHEBI:90616"/>
        <dbReference type="EC" id="2.1.1.72"/>
    </reaction>
</comment>
<comment type="similarity">
    <text evidence="1">Belongs to the N(4)/N(6)-methyltransferase family.</text>
</comment>
<feature type="domain" description="Type II methyltransferase M.TaqI-like" evidence="7">
    <location>
        <begin position="131"/>
        <end position="227"/>
    </location>
</feature>
<evidence type="ECO:0000256" key="3">
    <source>
        <dbReference type="ARBA" id="ARBA00022603"/>
    </source>
</evidence>
<dbReference type="SUPFAM" id="SSF53335">
    <property type="entry name" value="S-adenosyl-L-methionine-dependent methyltransferases"/>
    <property type="match status" value="1"/>
</dbReference>